<evidence type="ECO:0000256" key="9">
    <source>
        <dbReference type="SAM" id="MobiDB-lite"/>
    </source>
</evidence>
<dbReference type="InterPro" id="IPR025828">
    <property type="entry name" value="Put_sensor_dom"/>
</dbReference>
<dbReference type="InterPro" id="IPR036890">
    <property type="entry name" value="HATPase_C_sf"/>
</dbReference>
<dbReference type="GO" id="GO:0016020">
    <property type="term" value="C:membrane"/>
    <property type="evidence" value="ECO:0007669"/>
    <property type="project" value="InterPro"/>
</dbReference>
<dbReference type="AlphaFoldDB" id="A0A895YFL0"/>
<keyword evidence="13" id="KW-1185">Reference proteome</keyword>
<name>A0A895YFL0_9ACTN</name>
<dbReference type="EMBL" id="CP070499">
    <property type="protein sequence ID" value="QSB14203.1"/>
    <property type="molecule type" value="Genomic_DNA"/>
</dbReference>
<evidence type="ECO:0000256" key="3">
    <source>
        <dbReference type="ARBA" id="ARBA00022553"/>
    </source>
</evidence>
<dbReference type="GO" id="GO:0005524">
    <property type="term" value="F:ATP binding"/>
    <property type="evidence" value="ECO:0007669"/>
    <property type="project" value="UniProtKB-KW"/>
</dbReference>
<evidence type="ECO:0000256" key="2">
    <source>
        <dbReference type="ARBA" id="ARBA00012438"/>
    </source>
</evidence>
<keyword evidence="6" id="KW-0418">Kinase</keyword>
<keyword evidence="5" id="KW-0547">Nucleotide-binding</keyword>
<keyword evidence="10" id="KW-0812">Transmembrane</keyword>
<dbReference type="Pfam" id="PF02518">
    <property type="entry name" value="HATPase_c"/>
    <property type="match status" value="1"/>
</dbReference>
<protein>
    <recommendedName>
        <fullName evidence="2">histidine kinase</fullName>
        <ecNumber evidence="2">2.7.13.3</ecNumber>
    </recommendedName>
</protein>
<proteinExistence type="predicted"/>
<dbReference type="InterPro" id="IPR011712">
    <property type="entry name" value="Sig_transdc_His_kin_sub3_dim/P"/>
</dbReference>
<organism evidence="12 13">
    <name type="scientific">Natronosporangium hydrolyticum</name>
    <dbReference type="NCBI Taxonomy" id="2811111"/>
    <lineage>
        <taxon>Bacteria</taxon>
        <taxon>Bacillati</taxon>
        <taxon>Actinomycetota</taxon>
        <taxon>Actinomycetes</taxon>
        <taxon>Micromonosporales</taxon>
        <taxon>Micromonosporaceae</taxon>
        <taxon>Natronosporangium</taxon>
    </lineage>
</organism>
<keyword evidence="10" id="KW-1133">Transmembrane helix</keyword>
<accession>A0A895YFL0</accession>
<keyword evidence="7" id="KW-0067">ATP-binding</keyword>
<feature type="transmembrane region" description="Helical" evidence="10">
    <location>
        <begin position="31"/>
        <end position="63"/>
    </location>
</feature>
<dbReference type="Pfam" id="PF13796">
    <property type="entry name" value="Sensor"/>
    <property type="match status" value="1"/>
</dbReference>
<gene>
    <name evidence="12" type="ORF">JQS43_22225</name>
</gene>
<dbReference type="PANTHER" id="PTHR24421">
    <property type="entry name" value="NITRATE/NITRITE SENSOR PROTEIN NARX-RELATED"/>
    <property type="match status" value="1"/>
</dbReference>
<dbReference type="KEGG" id="nhy:JQS43_22225"/>
<evidence type="ECO:0000256" key="6">
    <source>
        <dbReference type="ARBA" id="ARBA00022777"/>
    </source>
</evidence>
<keyword evidence="4" id="KW-0808">Transferase</keyword>
<dbReference type="PANTHER" id="PTHR24421:SF10">
    <property type="entry name" value="NITRATE_NITRITE SENSOR PROTEIN NARQ"/>
    <property type="match status" value="1"/>
</dbReference>
<comment type="catalytic activity">
    <reaction evidence="1">
        <text>ATP + protein L-histidine = ADP + protein N-phospho-L-histidine.</text>
        <dbReference type="EC" id="2.7.13.3"/>
    </reaction>
</comment>
<keyword evidence="8" id="KW-0902">Two-component regulatory system</keyword>
<dbReference type="GO" id="GO:0000155">
    <property type="term" value="F:phosphorelay sensor kinase activity"/>
    <property type="evidence" value="ECO:0007669"/>
    <property type="project" value="InterPro"/>
</dbReference>
<dbReference type="Proteomes" id="UP000662857">
    <property type="component" value="Chromosome"/>
</dbReference>
<evidence type="ECO:0000256" key="5">
    <source>
        <dbReference type="ARBA" id="ARBA00022741"/>
    </source>
</evidence>
<dbReference type="InterPro" id="IPR050482">
    <property type="entry name" value="Sensor_HK_TwoCompSys"/>
</dbReference>
<evidence type="ECO:0000259" key="11">
    <source>
        <dbReference type="SMART" id="SM00387"/>
    </source>
</evidence>
<dbReference type="Pfam" id="PF07730">
    <property type="entry name" value="HisKA_3"/>
    <property type="match status" value="1"/>
</dbReference>
<feature type="domain" description="Histidine kinase/HSP90-like ATPase" evidence="11">
    <location>
        <begin position="329"/>
        <end position="423"/>
    </location>
</feature>
<evidence type="ECO:0000313" key="12">
    <source>
        <dbReference type="EMBL" id="QSB14203.1"/>
    </source>
</evidence>
<dbReference type="SMART" id="SM00387">
    <property type="entry name" value="HATPase_c"/>
    <property type="match status" value="1"/>
</dbReference>
<keyword evidence="3" id="KW-0597">Phosphoprotein</keyword>
<feature type="region of interest" description="Disordered" evidence="9">
    <location>
        <begin position="404"/>
        <end position="423"/>
    </location>
</feature>
<sequence length="423" mass="44675">MSDRSSRDPRSTVTTAAARHLRAVRYLVGNLLAGLVALVLLVVSVAVLVLSVVGVGLLFVGLLDRQVRRWCDRERTRVGQLLGRRIDSPYVGEAGARLADARDHAASGSLGRDAGTLVARALVGVPLGLVAIFLPLFSLPYVLLPLYWWALPDGETAVMFEVTSWPVALAAVLIGLGGLTLWAAAPVASRVDTTVAAALLSPGPAQEQRRRAEVERLRRRSAVSAHSAELRRIERDLHDAAQNRLVAVAMYVGMAQRQLETGSGDPGPSLAKAGRAATDAIAEVRRVIHGIYPPVLAEEGLVPAVGLLVDQCQIPTRLHVDRPAPTPASVDAALYFAISELLTNIAKHSGARSATVLLRWDVTEQVRWVTAVVGDDGKGGADPSLGSGIAGVESRVRALGGSLQVTSPPGGPTRIEVSLPCES</sequence>
<evidence type="ECO:0000256" key="7">
    <source>
        <dbReference type="ARBA" id="ARBA00022840"/>
    </source>
</evidence>
<feature type="transmembrane region" description="Helical" evidence="10">
    <location>
        <begin position="117"/>
        <end position="143"/>
    </location>
</feature>
<dbReference type="Gene3D" id="1.20.5.1930">
    <property type="match status" value="1"/>
</dbReference>
<dbReference type="GO" id="GO:0046983">
    <property type="term" value="F:protein dimerization activity"/>
    <property type="evidence" value="ECO:0007669"/>
    <property type="project" value="InterPro"/>
</dbReference>
<dbReference type="RefSeq" id="WP_239676321.1">
    <property type="nucleotide sequence ID" value="NZ_CP070499.1"/>
</dbReference>
<dbReference type="CDD" id="cd16917">
    <property type="entry name" value="HATPase_UhpB-NarQ-NarX-like"/>
    <property type="match status" value="1"/>
</dbReference>
<dbReference type="EC" id="2.7.13.3" evidence="2"/>
<feature type="transmembrane region" description="Helical" evidence="10">
    <location>
        <begin position="163"/>
        <end position="184"/>
    </location>
</feature>
<reference evidence="12" key="1">
    <citation type="submission" date="2021-02" db="EMBL/GenBank/DDBJ databases">
        <title>Natrosporangium hydrolyticum gen. nov., sp. nov, a haloalkaliphilic actinobacterium from a soda solonchak soil.</title>
        <authorList>
            <person name="Sorokin D.Y."/>
            <person name="Khijniak T.V."/>
            <person name="Zakharycheva A.P."/>
            <person name="Boueva O.V."/>
            <person name="Ariskina E.V."/>
            <person name="Hahnke R.L."/>
            <person name="Bunk B."/>
            <person name="Sproer C."/>
            <person name="Schumann P."/>
            <person name="Evtushenko L.I."/>
            <person name="Kublanov I.V."/>
        </authorList>
    </citation>
    <scope>NUCLEOTIDE SEQUENCE</scope>
    <source>
        <strain evidence="12">DSM 106523</strain>
    </source>
</reference>
<dbReference type="Gene3D" id="3.30.565.10">
    <property type="entry name" value="Histidine kinase-like ATPase, C-terminal domain"/>
    <property type="match status" value="1"/>
</dbReference>
<keyword evidence="10" id="KW-0472">Membrane</keyword>
<evidence type="ECO:0000256" key="4">
    <source>
        <dbReference type="ARBA" id="ARBA00022679"/>
    </source>
</evidence>
<dbReference type="SUPFAM" id="SSF55874">
    <property type="entry name" value="ATPase domain of HSP90 chaperone/DNA topoisomerase II/histidine kinase"/>
    <property type="match status" value="1"/>
</dbReference>
<evidence type="ECO:0000313" key="13">
    <source>
        <dbReference type="Proteomes" id="UP000662857"/>
    </source>
</evidence>
<evidence type="ECO:0000256" key="10">
    <source>
        <dbReference type="SAM" id="Phobius"/>
    </source>
</evidence>
<evidence type="ECO:0000256" key="1">
    <source>
        <dbReference type="ARBA" id="ARBA00000085"/>
    </source>
</evidence>
<dbReference type="InterPro" id="IPR003594">
    <property type="entry name" value="HATPase_dom"/>
</dbReference>
<evidence type="ECO:0000256" key="8">
    <source>
        <dbReference type="ARBA" id="ARBA00023012"/>
    </source>
</evidence>